<dbReference type="EMBL" id="JAFCMP010000346">
    <property type="protein sequence ID" value="KAG5181006.1"/>
    <property type="molecule type" value="Genomic_DNA"/>
</dbReference>
<accession>A0A835YSY2</accession>
<name>A0A835YSY2_9STRA</name>
<feature type="compositionally biased region" description="Low complexity" evidence="1">
    <location>
        <begin position="208"/>
        <end position="219"/>
    </location>
</feature>
<organism evidence="2 3">
    <name type="scientific">Tribonema minus</name>
    <dbReference type="NCBI Taxonomy" id="303371"/>
    <lineage>
        <taxon>Eukaryota</taxon>
        <taxon>Sar</taxon>
        <taxon>Stramenopiles</taxon>
        <taxon>Ochrophyta</taxon>
        <taxon>PX clade</taxon>
        <taxon>Xanthophyceae</taxon>
        <taxon>Tribonematales</taxon>
        <taxon>Tribonemataceae</taxon>
        <taxon>Tribonema</taxon>
    </lineage>
</organism>
<dbReference type="Proteomes" id="UP000664859">
    <property type="component" value="Unassembled WGS sequence"/>
</dbReference>
<reference evidence="2" key="1">
    <citation type="submission" date="2021-02" db="EMBL/GenBank/DDBJ databases">
        <title>First Annotated Genome of the Yellow-green Alga Tribonema minus.</title>
        <authorList>
            <person name="Mahan K.M."/>
        </authorList>
    </citation>
    <scope>NUCLEOTIDE SEQUENCE</scope>
    <source>
        <strain evidence="2">UTEX B ZZ1240</strain>
    </source>
</reference>
<dbReference type="AlphaFoldDB" id="A0A835YSY2"/>
<keyword evidence="3" id="KW-1185">Reference proteome</keyword>
<evidence type="ECO:0000313" key="3">
    <source>
        <dbReference type="Proteomes" id="UP000664859"/>
    </source>
</evidence>
<feature type="region of interest" description="Disordered" evidence="1">
    <location>
        <begin position="208"/>
        <end position="227"/>
    </location>
</feature>
<protein>
    <submittedName>
        <fullName evidence="2">Uncharacterized protein</fullName>
    </submittedName>
</protein>
<comment type="caution">
    <text evidence="2">The sequence shown here is derived from an EMBL/GenBank/DDBJ whole genome shotgun (WGS) entry which is preliminary data.</text>
</comment>
<evidence type="ECO:0000313" key="2">
    <source>
        <dbReference type="EMBL" id="KAG5181006.1"/>
    </source>
</evidence>
<sequence length="369" mass="36908">MATAPQIGVLSPLFDVSFAEGGGAGGAAFASVTSGGGTVGAVDGNGAGGGGGVPLRVYAPGDRAVFQSRRYVAAAAGCTRIATVARRPRGDGYMFERCDGLNYVVERSSADGGRGTDVRVPQSSWNLDRLDGGGLSGLTFDASAVNAFLIVQDQVAGGAASVKMGVLARGAVTYVHRFDGSAARTASLPVRFELECLEGGGGGAAQADAASASVSSSGGPPTGVRRSLGGRAAARDVSISMTSCPALSARLSASGARATCRLFALHLTCTSTAYYELVRGGDLEGAAWVSPPSGASAEYDVSATAVSGGAVVTSGFASPGVTYDVSLKGEDVPPLTSDVAGLPEIYTLNVVCLMSSGLAWTSLDVEELR</sequence>
<proteinExistence type="predicted"/>
<evidence type="ECO:0000256" key="1">
    <source>
        <dbReference type="SAM" id="MobiDB-lite"/>
    </source>
</evidence>
<gene>
    <name evidence="2" type="ORF">JKP88DRAFT_322719</name>
</gene>